<reference evidence="7" key="2">
    <citation type="submission" date="2015-01" db="EMBL/GenBank/DDBJ databases">
        <title>Evolutionary Origins and Diversification of the Mycorrhizal Mutualists.</title>
        <authorList>
            <consortium name="DOE Joint Genome Institute"/>
            <consortium name="Mycorrhizal Genomics Consortium"/>
            <person name="Kohler A."/>
            <person name="Kuo A."/>
            <person name="Nagy L.G."/>
            <person name="Floudas D."/>
            <person name="Copeland A."/>
            <person name="Barry K.W."/>
            <person name="Cichocki N."/>
            <person name="Veneault-Fourrey C."/>
            <person name="LaButti K."/>
            <person name="Lindquist E.A."/>
            <person name="Lipzen A."/>
            <person name="Lundell T."/>
            <person name="Morin E."/>
            <person name="Murat C."/>
            <person name="Riley R."/>
            <person name="Ohm R."/>
            <person name="Sun H."/>
            <person name="Tunlid A."/>
            <person name="Henrissat B."/>
            <person name="Grigoriev I.V."/>
            <person name="Hibbett D.S."/>
            <person name="Martin F."/>
        </authorList>
    </citation>
    <scope>NUCLEOTIDE SEQUENCE [LARGE SCALE GENOMIC DNA]</scope>
    <source>
        <strain evidence="7">MAFF 305830</strain>
    </source>
</reference>
<sequence>MFHLVFAFIFLVHFLPQAFGDGVDWIDPAYVKSYSSHHNSDTANAARGIIGRAHSLAKKGPFTVTKGNIKAPSGNERDYLSWAPYHWPDCNWCRSRGSPNGPKQNDYDRDNGNNDTASAGLGASDDPLDDAFLPDLTQQLLEYSIETIAPTEIPHLALRDEALSIPARSPSPMSITSSIEHMSLPSSDELQIATTDEAMEADRRPSPTTRSTCTTSPTSSMAPSSTWTKCPYTAKDGKVNPDRNQLHALSQLNGFAQATIDNALASILDNDPDAAATAAKFIDIFFLNSQTGMLPSIQWGQTLRGPSQRGSYMGVLDFRVLVKVVNAIQVLRAANSPVWTNDRDSKMVKWAKSYITWLETSELGARPKRSANNHSSFYYAQLAALKILVGDERGAINAVQAYFSGPFREQIVSSGEQPFESTRTKPFHYRAFNLQAMMTVAKLADYLGVNMWTAQTKYRSTIKTAVDYLIKVDPEQESQSDALPLVAAALAVYGDDSKATYRHFLESGGNVQQKKKSTSSYPYKTKTWWFYQQPEAFKHTPVASHRRSLPRDVVEDELYNYAGTNQEVLGNMPLMVSAFNTVAVAEASKTSSPLAMVLEPSSTLPNATQTGASDVAGPSDVCTTNTDQGGECDRTAGQAMSDGVQPEADMPGDMPILHPERPAPFAYTDAVELDEGIYVYWWQIRHLYEQSSEMKRSAWARW</sequence>
<keyword evidence="1 4" id="KW-0732">Signal</keyword>
<dbReference type="SUPFAM" id="SSF48230">
    <property type="entry name" value="Chondroitin AC/alginate lyase"/>
    <property type="match status" value="1"/>
</dbReference>
<dbReference type="Proteomes" id="UP000054097">
    <property type="component" value="Unassembled WGS sequence"/>
</dbReference>
<evidence type="ECO:0000256" key="3">
    <source>
        <dbReference type="SAM" id="MobiDB-lite"/>
    </source>
</evidence>
<dbReference type="AlphaFoldDB" id="A0A0C3B998"/>
<reference evidence="6 7" key="1">
    <citation type="submission" date="2014-04" db="EMBL/GenBank/DDBJ databases">
        <authorList>
            <consortium name="DOE Joint Genome Institute"/>
            <person name="Kuo A."/>
            <person name="Zuccaro A."/>
            <person name="Kohler A."/>
            <person name="Nagy L.G."/>
            <person name="Floudas D."/>
            <person name="Copeland A."/>
            <person name="Barry K.W."/>
            <person name="Cichocki N."/>
            <person name="Veneault-Fourrey C."/>
            <person name="LaButti K."/>
            <person name="Lindquist E.A."/>
            <person name="Lipzen A."/>
            <person name="Lundell T."/>
            <person name="Morin E."/>
            <person name="Murat C."/>
            <person name="Sun H."/>
            <person name="Tunlid A."/>
            <person name="Henrissat B."/>
            <person name="Grigoriev I.V."/>
            <person name="Hibbett D.S."/>
            <person name="Martin F."/>
            <person name="Nordberg H.P."/>
            <person name="Cantor M.N."/>
            <person name="Hua S.X."/>
        </authorList>
    </citation>
    <scope>NUCLEOTIDE SEQUENCE [LARGE SCALE GENOMIC DNA]</scope>
    <source>
        <strain evidence="6 7">MAFF 305830</strain>
    </source>
</reference>
<dbReference type="GO" id="GO:0042597">
    <property type="term" value="C:periplasmic space"/>
    <property type="evidence" value="ECO:0007669"/>
    <property type="project" value="InterPro"/>
</dbReference>
<evidence type="ECO:0000256" key="2">
    <source>
        <dbReference type="ARBA" id="ARBA00023239"/>
    </source>
</evidence>
<name>A0A0C3B998_SERVB</name>
<feature type="compositionally biased region" description="Low complexity" evidence="3">
    <location>
        <begin position="206"/>
        <end position="225"/>
    </location>
</feature>
<keyword evidence="2" id="KW-0456">Lyase</keyword>
<dbReference type="InterPro" id="IPR008929">
    <property type="entry name" value="Chondroitin_lyas"/>
</dbReference>
<feature type="domain" description="Alginate lyase" evidence="5">
    <location>
        <begin position="214"/>
        <end position="471"/>
    </location>
</feature>
<evidence type="ECO:0000259" key="5">
    <source>
        <dbReference type="Pfam" id="PF05426"/>
    </source>
</evidence>
<dbReference type="Pfam" id="PF05426">
    <property type="entry name" value="Alginate_lyase"/>
    <property type="match status" value="1"/>
</dbReference>
<evidence type="ECO:0000256" key="1">
    <source>
        <dbReference type="ARBA" id="ARBA00022729"/>
    </source>
</evidence>
<gene>
    <name evidence="6" type="ORF">M408DRAFT_137744</name>
</gene>
<evidence type="ECO:0000313" key="7">
    <source>
        <dbReference type="Proteomes" id="UP000054097"/>
    </source>
</evidence>
<keyword evidence="7" id="KW-1185">Reference proteome</keyword>
<dbReference type="OrthoDB" id="63533at2759"/>
<proteinExistence type="predicted"/>
<accession>A0A0C3B998</accession>
<dbReference type="STRING" id="933852.A0A0C3B998"/>
<dbReference type="GO" id="GO:0016829">
    <property type="term" value="F:lyase activity"/>
    <property type="evidence" value="ECO:0007669"/>
    <property type="project" value="UniProtKB-KW"/>
</dbReference>
<feature type="signal peptide" evidence="4">
    <location>
        <begin position="1"/>
        <end position="20"/>
    </location>
</feature>
<dbReference type="EMBL" id="KN824292">
    <property type="protein sequence ID" value="KIM28654.1"/>
    <property type="molecule type" value="Genomic_DNA"/>
</dbReference>
<dbReference type="InterPro" id="IPR008397">
    <property type="entry name" value="Alginate_lyase_dom"/>
</dbReference>
<dbReference type="Gene3D" id="1.50.10.100">
    <property type="entry name" value="Chondroitin AC/alginate lyase"/>
    <property type="match status" value="2"/>
</dbReference>
<feature type="region of interest" description="Disordered" evidence="3">
    <location>
        <begin position="199"/>
        <end position="225"/>
    </location>
</feature>
<evidence type="ECO:0000313" key="6">
    <source>
        <dbReference type="EMBL" id="KIM28654.1"/>
    </source>
</evidence>
<feature type="chain" id="PRO_5002161576" description="Alginate lyase domain-containing protein" evidence="4">
    <location>
        <begin position="21"/>
        <end position="702"/>
    </location>
</feature>
<organism evidence="6 7">
    <name type="scientific">Serendipita vermifera MAFF 305830</name>
    <dbReference type="NCBI Taxonomy" id="933852"/>
    <lineage>
        <taxon>Eukaryota</taxon>
        <taxon>Fungi</taxon>
        <taxon>Dikarya</taxon>
        <taxon>Basidiomycota</taxon>
        <taxon>Agaricomycotina</taxon>
        <taxon>Agaricomycetes</taxon>
        <taxon>Sebacinales</taxon>
        <taxon>Serendipitaceae</taxon>
        <taxon>Serendipita</taxon>
    </lineage>
</organism>
<protein>
    <recommendedName>
        <fullName evidence="5">Alginate lyase domain-containing protein</fullName>
    </recommendedName>
</protein>
<dbReference type="HOGENOM" id="CLU_438056_0_0_1"/>
<evidence type="ECO:0000256" key="4">
    <source>
        <dbReference type="SAM" id="SignalP"/>
    </source>
</evidence>
<feature type="region of interest" description="Disordered" evidence="3">
    <location>
        <begin position="101"/>
        <end position="130"/>
    </location>
</feature>